<evidence type="ECO:0000313" key="10">
    <source>
        <dbReference type="Proteomes" id="UP000823636"/>
    </source>
</evidence>
<gene>
    <name evidence="9" type="ORF">IAC54_07725</name>
</gene>
<feature type="transmembrane region" description="Helical" evidence="7">
    <location>
        <begin position="91"/>
        <end position="113"/>
    </location>
</feature>
<evidence type="ECO:0000256" key="1">
    <source>
        <dbReference type="ARBA" id="ARBA00004651"/>
    </source>
</evidence>
<dbReference type="Pfam" id="PF01757">
    <property type="entry name" value="Acyl_transf_3"/>
    <property type="match status" value="1"/>
</dbReference>
<feature type="transmembrane region" description="Helical" evidence="7">
    <location>
        <begin position="278"/>
        <end position="299"/>
    </location>
</feature>
<evidence type="ECO:0000256" key="6">
    <source>
        <dbReference type="ARBA" id="ARBA00023136"/>
    </source>
</evidence>
<feature type="transmembrane region" description="Helical" evidence="7">
    <location>
        <begin position="133"/>
        <end position="156"/>
    </location>
</feature>
<comment type="similarity">
    <text evidence="2">Belongs to the acyltransferase 3 family.</text>
</comment>
<keyword evidence="9" id="KW-0808">Transferase</keyword>
<dbReference type="EMBL" id="JADIMW010000080">
    <property type="protein sequence ID" value="MBO8438767.1"/>
    <property type="molecule type" value="Genomic_DNA"/>
</dbReference>
<feature type="transmembrane region" description="Helical" evidence="7">
    <location>
        <begin position="163"/>
        <end position="182"/>
    </location>
</feature>
<dbReference type="AlphaFoldDB" id="A0A9D9E371"/>
<feature type="transmembrane region" description="Helical" evidence="7">
    <location>
        <begin position="247"/>
        <end position="266"/>
    </location>
</feature>
<proteinExistence type="inferred from homology"/>
<feature type="transmembrane region" description="Helical" evidence="7">
    <location>
        <begin position="49"/>
        <end position="70"/>
    </location>
</feature>
<evidence type="ECO:0000256" key="7">
    <source>
        <dbReference type="SAM" id="Phobius"/>
    </source>
</evidence>
<dbReference type="GO" id="GO:0005886">
    <property type="term" value="C:plasma membrane"/>
    <property type="evidence" value="ECO:0007669"/>
    <property type="project" value="UniProtKB-SubCell"/>
</dbReference>
<evidence type="ECO:0000313" key="9">
    <source>
        <dbReference type="EMBL" id="MBO8438767.1"/>
    </source>
</evidence>
<reference evidence="9" key="2">
    <citation type="journal article" date="2021" name="PeerJ">
        <title>Extensive microbial diversity within the chicken gut microbiome revealed by metagenomics and culture.</title>
        <authorList>
            <person name="Gilroy R."/>
            <person name="Ravi A."/>
            <person name="Getino M."/>
            <person name="Pursley I."/>
            <person name="Horton D.L."/>
            <person name="Alikhan N.F."/>
            <person name="Baker D."/>
            <person name="Gharbi K."/>
            <person name="Hall N."/>
            <person name="Watson M."/>
            <person name="Adriaenssens E.M."/>
            <person name="Foster-Nyarko E."/>
            <person name="Jarju S."/>
            <person name="Secka A."/>
            <person name="Antonio M."/>
            <person name="Oren A."/>
            <person name="Chaudhuri R.R."/>
            <person name="La Ragione R."/>
            <person name="Hildebrand F."/>
            <person name="Pallen M.J."/>
        </authorList>
    </citation>
    <scope>NUCLEOTIDE SEQUENCE</scope>
    <source>
        <strain evidence="9">G3-4614</strain>
    </source>
</reference>
<keyword evidence="9" id="KW-0012">Acyltransferase</keyword>
<evidence type="ECO:0000259" key="8">
    <source>
        <dbReference type="Pfam" id="PF01757"/>
    </source>
</evidence>
<feature type="transmembrane region" description="Helical" evidence="7">
    <location>
        <begin position="223"/>
        <end position="241"/>
    </location>
</feature>
<dbReference type="PANTHER" id="PTHR40074">
    <property type="entry name" value="O-ACETYLTRANSFERASE WECH"/>
    <property type="match status" value="1"/>
</dbReference>
<feature type="transmembrane region" description="Helical" evidence="7">
    <location>
        <begin position="311"/>
        <end position="332"/>
    </location>
</feature>
<organism evidence="9 10">
    <name type="scientific">Candidatus Caccoplasma merdipullorum</name>
    <dbReference type="NCBI Taxonomy" id="2840718"/>
    <lineage>
        <taxon>Bacteria</taxon>
        <taxon>Pseudomonadati</taxon>
        <taxon>Bacteroidota</taxon>
        <taxon>Bacteroidia</taxon>
        <taxon>Bacteroidales</taxon>
        <taxon>Bacteroidaceae</taxon>
        <taxon>Bacteroidaceae incertae sedis</taxon>
        <taxon>Candidatus Caccoplasma</taxon>
    </lineage>
</organism>
<evidence type="ECO:0000256" key="3">
    <source>
        <dbReference type="ARBA" id="ARBA00022475"/>
    </source>
</evidence>
<evidence type="ECO:0000256" key="4">
    <source>
        <dbReference type="ARBA" id="ARBA00022692"/>
    </source>
</evidence>
<sequence>MTLLAKNIRYDNINGLRAFSAIGIAMMHYQANSKLAPDMGFVTSFLIPWFTNLVFLFLIVSSFSVCCGYYERMKTGSISLNDFYSKRYWRILPFFAFLSVIDVILNFSKISLAQGFMNCTLVFNLLPKSNFDVIGVGWFIGLIFLFYMLFPFFVFLIDNKARAWGVFIISLIINFLCQEYFFTESVINWNPGRINILYSASFLIAGGLCFLYKDLLHDIAARLGNWLLIICIAANILYFFVPQSKWTLHYVIPMLVVCSLWLIYAIGNKHKWMQNSVINFLSNISLEIYLCHMIFFRIVEKLNLENYIDDANIYYLVVCVIGIGATVIFSYYAKKVIGILTSAVMKRHALR</sequence>
<evidence type="ECO:0000256" key="5">
    <source>
        <dbReference type="ARBA" id="ARBA00022989"/>
    </source>
</evidence>
<dbReference type="PANTHER" id="PTHR40074:SF2">
    <property type="entry name" value="O-ACETYLTRANSFERASE WECH"/>
    <property type="match status" value="1"/>
</dbReference>
<comment type="caution">
    <text evidence="9">The sequence shown here is derived from an EMBL/GenBank/DDBJ whole genome shotgun (WGS) entry which is preliminary data.</text>
</comment>
<dbReference type="Proteomes" id="UP000823636">
    <property type="component" value="Unassembled WGS sequence"/>
</dbReference>
<keyword evidence="5 7" id="KW-1133">Transmembrane helix</keyword>
<comment type="subcellular location">
    <subcellularLocation>
        <location evidence="1">Cell membrane</location>
        <topology evidence="1">Multi-pass membrane protein</topology>
    </subcellularLocation>
</comment>
<name>A0A9D9E371_9BACT</name>
<keyword evidence="3" id="KW-1003">Cell membrane</keyword>
<feature type="transmembrane region" description="Helical" evidence="7">
    <location>
        <begin position="194"/>
        <end position="211"/>
    </location>
</feature>
<protein>
    <submittedName>
        <fullName evidence="9">Acyltransferase</fullName>
    </submittedName>
</protein>
<accession>A0A9D9E371</accession>
<dbReference type="GO" id="GO:0009246">
    <property type="term" value="P:enterobacterial common antigen biosynthetic process"/>
    <property type="evidence" value="ECO:0007669"/>
    <property type="project" value="TreeGrafter"/>
</dbReference>
<reference evidence="9" key="1">
    <citation type="submission" date="2020-10" db="EMBL/GenBank/DDBJ databases">
        <authorList>
            <person name="Gilroy R."/>
        </authorList>
    </citation>
    <scope>NUCLEOTIDE SEQUENCE</scope>
    <source>
        <strain evidence="9">G3-4614</strain>
    </source>
</reference>
<feature type="transmembrane region" description="Helical" evidence="7">
    <location>
        <begin position="12"/>
        <end position="29"/>
    </location>
</feature>
<dbReference type="InterPro" id="IPR002656">
    <property type="entry name" value="Acyl_transf_3_dom"/>
</dbReference>
<keyword evidence="6 7" id="KW-0472">Membrane</keyword>
<evidence type="ECO:0000256" key="2">
    <source>
        <dbReference type="ARBA" id="ARBA00007400"/>
    </source>
</evidence>
<keyword evidence="4 7" id="KW-0812">Transmembrane</keyword>
<feature type="domain" description="Acyltransferase 3" evidence="8">
    <location>
        <begin position="11"/>
        <end position="330"/>
    </location>
</feature>
<dbReference type="GO" id="GO:0016413">
    <property type="term" value="F:O-acetyltransferase activity"/>
    <property type="evidence" value="ECO:0007669"/>
    <property type="project" value="TreeGrafter"/>
</dbReference>